<name>A0A0E9X8Y2_ANGAN</name>
<accession>A0A0E9X8Y2</accession>
<dbReference type="EMBL" id="GBXM01009508">
    <property type="protein sequence ID" value="JAH99069.1"/>
    <property type="molecule type" value="Transcribed_RNA"/>
</dbReference>
<proteinExistence type="predicted"/>
<dbReference type="AlphaFoldDB" id="A0A0E9X8Y2"/>
<sequence length="84" mass="9756">MKTPLCPNVMLINILESTVMVPEGYNFVIQVACQYVMECFRLNMALITPYSHVWYFKGVLLTQQWGENAICFEVLPVLSEFNFQ</sequence>
<reference evidence="1" key="1">
    <citation type="submission" date="2014-11" db="EMBL/GenBank/DDBJ databases">
        <authorList>
            <person name="Amaro Gonzalez C."/>
        </authorList>
    </citation>
    <scope>NUCLEOTIDE SEQUENCE</scope>
</reference>
<evidence type="ECO:0000313" key="1">
    <source>
        <dbReference type="EMBL" id="JAH99069.1"/>
    </source>
</evidence>
<reference evidence="1" key="2">
    <citation type="journal article" date="2015" name="Fish Shellfish Immunol.">
        <title>Early steps in the European eel (Anguilla anguilla)-Vibrio vulnificus interaction in the gills: Role of the RtxA13 toxin.</title>
        <authorList>
            <person name="Callol A."/>
            <person name="Pajuelo D."/>
            <person name="Ebbesson L."/>
            <person name="Teles M."/>
            <person name="MacKenzie S."/>
            <person name="Amaro C."/>
        </authorList>
    </citation>
    <scope>NUCLEOTIDE SEQUENCE</scope>
</reference>
<organism evidence="1">
    <name type="scientific">Anguilla anguilla</name>
    <name type="common">European freshwater eel</name>
    <name type="synonym">Muraena anguilla</name>
    <dbReference type="NCBI Taxonomy" id="7936"/>
    <lineage>
        <taxon>Eukaryota</taxon>
        <taxon>Metazoa</taxon>
        <taxon>Chordata</taxon>
        <taxon>Craniata</taxon>
        <taxon>Vertebrata</taxon>
        <taxon>Euteleostomi</taxon>
        <taxon>Actinopterygii</taxon>
        <taxon>Neopterygii</taxon>
        <taxon>Teleostei</taxon>
        <taxon>Anguilliformes</taxon>
        <taxon>Anguillidae</taxon>
        <taxon>Anguilla</taxon>
    </lineage>
</organism>
<protein>
    <submittedName>
        <fullName evidence="1">Uncharacterized protein</fullName>
    </submittedName>
</protein>